<dbReference type="Proteomes" id="UP000015101">
    <property type="component" value="Unassembled WGS sequence"/>
</dbReference>
<reference evidence="2 4" key="2">
    <citation type="journal article" date="2013" name="Nature">
        <title>Insights into bilaterian evolution from three spiralian genomes.</title>
        <authorList>
            <person name="Simakov O."/>
            <person name="Marletaz F."/>
            <person name="Cho S.J."/>
            <person name="Edsinger-Gonzales E."/>
            <person name="Havlak P."/>
            <person name="Hellsten U."/>
            <person name="Kuo D.H."/>
            <person name="Larsson T."/>
            <person name="Lv J."/>
            <person name="Arendt D."/>
            <person name="Savage R."/>
            <person name="Osoegawa K."/>
            <person name="de Jong P."/>
            <person name="Grimwood J."/>
            <person name="Chapman J.A."/>
            <person name="Shapiro H."/>
            <person name="Aerts A."/>
            <person name="Otillar R.P."/>
            <person name="Terry A.Y."/>
            <person name="Boore J.L."/>
            <person name="Grigoriev I.V."/>
            <person name="Lindberg D.R."/>
            <person name="Seaver E.C."/>
            <person name="Weisblat D.A."/>
            <person name="Putnam N.H."/>
            <person name="Rokhsar D.S."/>
        </authorList>
    </citation>
    <scope>NUCLEOTIDE SEQUENCE</scope>
</reference>
<sequence>MGHVTRNRTCDQKNIVKIYRLGKRSDIITRPILIKFDDAKNKELVLRNSHRLKSIGDDLTGIGLSHDVTSEQRNELKQLVSCGKKQESQDNEIFYTGNNKKYNTNKETVRIGLLNVRSINNKVDDIYGMIYDGLDILVLCETWHETKGNISVRLAMPPGFSFVDFVRPHDPGHGGLVIYFRSDFKPGSEQTTSLFFEELIFILEFITMSEAHVVLMGDFNIHVKKKDSSFTLQLHEILDMFQLVNYVNQQTHVLGGTLDLVICSHDFPILDTEIDPCSIYSDHSYVGVRVALNQVRPKLVKACIRPWKDLNEFIGTVRKVGGRKDGHSYRWLKTDFFLTSIRIIGTIS</sequence>
<dbReference type="GO" id="GO:0003824">
    <property type="term" value="F:catalytic activity"/>
    <property type="evidence" value="ECO:0007669"/>
    <property type="project" value="InterPro"/>
</dbReference>
<evidence type="ECO:0000259" key="1">
    <source>
        <dbReference type="Pfam" id="PF03372"/>
    </source>
</evidence>
<reference evidence="4" key="1">
    <citation type="submission" date="2012-12" db="EMBL/GenBank/DDBJ databases">
        <authorList>
            <person name="Hellsten U."/>
            <person name="Grimwood J."/>
            <person name="Chapman J.A."/>
            <person name="Shapiro H."/>
            <person name="Aerts A."/>
            <person name="Otillar R.P."/>
            <person name="Terry A.Y."/>
            <person name="Boore J.L."/>
            <person name="Simakov O."/>
            <person name="Marletaz F."/>
            <person name="Cho S.-J."/>
            <person name="Edsinger-Gonzales E."/>
            <person name="Havlak P."/>
            <person name="Kuo D.-H."/>
            <person name="Larsson T."/>
            <person name="Lv J."/>
            <person name="Arendt D."/>
            <person name="Savage R."/>
            <person name="Osoegawa K."/>
            <person name="de Jong P."/>
            <person name="Lindberg D.R."/>
            <person name="Seaver E.C."/>
            <person name="Weisblat D.A."/>
            <person name="Putnam N.H."/>
            <person name="Grigoriev I.V."/>
            <person name="Rokhsar D.S."/>
        </authorList>
    </citation>
    <scope>NUCLEOTIDE SEQUENCE</scope>
</reference>
<evidence type="ECO:0000313" key="3">
    <source>
        <dbReference type="EnsemblMetazoa" id="HelroP175929"/>
    </source>
</evidence>
<dbReference type="InterPro" id="IPR036691">
    <property type="entry name" value="Endo/exonu/phosph_ase_sf"/>
</dbReference>
<dbReference type="CTD" id="20205619"/>
<dbReference type="PANTHER" id="PTHR33776">
    <property type="entry name" value="ENDO/EXONUCLEASE/PHOSPHATASE DOMAIN-CONTAINING PROTEIN"/>
    <property type="match status" value="1"/>
</dbReference>
<name>T1F9X0_HELRO</name>
<dbReference type="AlphaFoldDB" id="T1F9X0"/>
<dbReference type="SUPFAM" id="SSF56219">
    <property type="entry name" value="DNase I-like"/>
    <property type="match status" value="1"/>
</dbReference>
<keyword evidence="4" id="KW-1185">Reference proteome</keyword>
<accession>T1F9X0</accession>
<evidence type="ECO:0000313" key="4">
    <source>
        <dbReference type="Proteomes" id="UP000015101"/>
    </source>
</evidence>
<dbReference type="PANTHER" id="PTHR33776:SF3">
    <property type="entry name" value="PHD-TYPE DOMAIN-CONTAINING PROTEIN"/>
    <property type="match status" value="1"/>
</dbReference>
<dbReference type="KEGG" id="hro:HELRODRAFT_175929"/>
<dbReference type="InParanoid" id="T1F9X0"/>
<dbReference type="EMBL" id="KB096945">
    <property type="protein sequence ID" value="ESO00492.1"/>
    <property type="molecule type" value="Genomic_DNA"/>
</dbReference>
<dbReference type="GeneID" id="20205619"/>
<dbReference type="InterPro" id="IPR005135">
    <property type="entry name" value="Endo/exonuclease/phosphatase"/>
</dbReference>
<dbReference type="EnsemblMetazoa" id="HelroT175929">
    <property type="protein sequence ID" value="HelroP175929"/>
    <property type="gene ID" value="HelroG175929"/>
</dbReference>
<dbReference type="RefSeq" id="XP_009021542.1">
    <property type="nucleotide sequence ID" value="XM_009023294.1"/>
</dbReference>
<feature type="domain" description="Endonuclease/exonuclease/phosphatase" evidence="1">
    <location>
        <begin position="115"/>
        <end position="283"/>
    </location>
</feature>
<dbReference type="Gene3D" id="3.60.10.10">
    <property type="entry name" value="Endonuclease/exonuclease/phosphatase"/>
    <property type="match status" value="1"/>
</dbReference>
<dbReference type="EMBL" id="AMQM01005480">
    <property type="status" value="NOT_ANNOTATED_CDS"/>
    <property type="molecule type" value="Genomic_DNA"/>
</dbReference>
<dbReference type="Pfam" id="PF03372">
    <property type="entry name" value="Exo_endo_phos"/>
    <property type="match status" value="1"/>
</dbReference>
<dbReference type="OrthoDB" id="10072198at2759"/>
<proteinExistence type="predicted"/>
<protein>
    <recommendedName>
        <fullName evidence="1">Endonuclease/exonuclease/phosphatase domain-containing protein</fullName>
    </recommendedName>
</protein>
<dbReference type="HOGENOM" id="CLU_000680_29_4_1"/>
<evidence type="ECO:0000313" key="2">
    <source>
        <dbReference type="EMBL" id="ESO00492.1"/>
    </source>
</evidence>
<organism evidence="3 4">
    <name type="scientific">Helobdella robusta</name>
    <name type="common">Californian leech</name>
    <dbReference type="NCBI Taxonomy" id="6412"/>
    <lineage>
        <taxon>Eukaryota</taxon>
        <taxon>Metazoa</taxon>
        <taxon>Spiralia</taxon>
        <taxon>Lophotrochozoa</taxon>
        <taxon>Annelida</taxon>
        <taxon>Clitellata</taxon>
        <taxon>Hirudinea</taxon>
        <taxon>Rhynchobdellida</taxon>
        <taxon>Glossiphoniidae</taxon>
        <taxon>Helobdella</taxon>
    </lineage>
</organism>
<gene>
    <name evidence="3" type="primary">20205619</name>
    <name evidence="2" type="ORF">HELRODRAFT_175929</name>
</gene>
<reference evidence="3" key="3">
    <citation type="submission" date="2015-06" db="UniProtKB">
        <authorList>
            <consortium name="EnsemblMetazoa"/>
        </authorList>
    </citation>
    <scope>IDENTIFICATION</scope>
</reference>
<dbReference type="eggNOG" id="ENOG502SVJR">
    <property type="taxonomic scope" value="Eukaryota"/>
</dbReference>